<dbReference type="InterPro" id="IPR041677">
    <property type="entry name" value="DNA2/NAM7_AAA_11"/>
</dbReference>
<accession>A0A812JNI4</accession>
<sequence>MQDLPEVSWDYKSVEDYMSTYFRLLRADCFGALQKGVMDFIRGTLDKRDLRVLRAEAVEFSVVRGIKGLTAYLECENIFDFAVPFPPRVLMQSNLVCLSIGLKPFSEVLWARVAERPTDPKAQKQAKIRVGLEFLDYQNHGFPLQSIMTRLMSPSSLLLADSPVFFLSFGPVLKRLQSMSDGQDSLPQGTLLLGRSFLSLQTSIQQKERSFDPSQESALRVIFSSKISCIQGPGTGKSFIGVEAIRHILSAASRHFQQIPARDLGPCPDPFSDHLDSDTNACVEYEADPRRTKKVRILVMAFKNHALDECLLDVMKNCPGASVVRIGGRCEDERLKSRTLQSFLDPQVPWFSLTRDAEKDINLRKMLRDQACLSKLAERIPSLQLFVNNVEDALCNGEQISDSAFKVCFHGWLPKARSQAQVEPAKASRNQTSAVEESSDVEAEDEAKERQAFQERVEKWSLDDGQRASLLGFWLQKEVDNLWPELVKLLQRNDELQEHIMQLENQHAINILSGADVVGCTISGASIKGDLLAQVDFPVVVVEEAAEILEPQLLAALPQRCQQIIMIGDHFQLQPKIQNHLLGRERNFDRSMMERLLASEVADYPKAMLQKQNRMRDEFLLLLHPFYPDLSTNLERVKGHRPLSCCEKSMFFVTMRELTETEAPERRSPTNPAEAETILKFAAHIVREGYNAEDITILAMYDGQVSLLRKMLRDRQGLADIQCSSVDRFQGDENKFVLISVVRSNREGKAGFVSERNRLIVALSRARCGVYFFGNDQLLEKKSKEWRQVLQALTNRGCAGPELPIVCPRHPSVRLQLGQDCHHSCEVELECGHTCGSPCHQLNKHPACTQEITVKLLCGHDKVCKCFQRQQGIENLKCTKTVEFQHDICNHWDTRKCCDKKKQCQTMV</sequence>
<dbReference type="CDD" id="cd18808">
    <property type="entry name" value="SF1_C_Upf1"/>
    <property type="match status" value="1"/>
</dbReference>
<feature type="compositionally biased region" description="Acidic residues" evidence="1">
    <location>
        <begin position="437"/>
        <end position="446"/>
    </location>
</feature>
<feature type="domain" description="DNA2/NAM7 helicase-like C-terminal" evidence="3">
    <location>
        <begin position="589"/>
        <end position="776"/>
    </location>
</feature>
<proteinExistence type="predicted"/>
<dbReference type="GO" id="GO:0031048">
    <property type="term" value="P:regulatory ncRNA-mediated heterochromatin formation"/>
    <property type="evidence" value="ECO:0007669"/>
    <property type="project" value="TreeGrafter"/>
</dbReference>
<comment type="caution">
    <text evidence="4">The sequence shown here is derived from an EMBL/GenBank/DDBJ whole genome shotgun (WGS) entry which is preliminary data.</text>
</comment>
<evidence type="ECO:0000259" key="2">
    <source>
        <dbReference type="Pfam" id="PF13086"/>
    </source>
</evidence>
<reference evidence="4" key="1">
    <citation type="submission" date="2021-02" db="EMBL/GenBank/DDBJ databases">
        <authorList>
            <person name="Dougan E. K."/>
            <person name="Rhodes N."/>
            <person name="Thang M."/>
            <person name="Chan C."/>
        </authorList>
    </citation>
    <scope>NUCLEOTIDE SEQUENCE</scope>
</reference>
<dbReference type="PANTHER" id="PTHR10887">
    <property type="entry name" value="DNA2/NAM7 HELICASE FAMILY"/>
    <property type="match status" value="1"/>
</dbReference>
<dbReference type="PANTHER" id="PTHR10887:SF341">
    <property type="entry name" value="NFX1-TYPE ZINC FINGER-CONTAINING PROTEIN 1"/>
    <property type="match status" value="1"/>
</dbReference>
<dbReference type="InterPro" id="IPR045055">
    <property type="entry name" value="DNA2/NAM7-like"/>
</dbReference>
<dbReference type="InterPro" id="IPR047187">
    <property type="entry name" value="SF1_C_Upf1"/>
</dbReference>
<dbReference type="Proteomes" id="UP000649617">
    <property type="component" value="Unassembled WGS sequence"/>
</dbReference>
<dbReference type="Pfam" id="PF13086">
    <property type="entry name" value="AAA_11"/>
    <property type="match status" value="1"/>
</dbReference>
<dbReference type="SUPFAM" id="SSF52540">
    <property type="entry name" value="P-loop containing nucleoside triphosphate hydrolases"/>
    <property type="match status" value="1"/>
</dbReference>
<evidence type="ECO:0000256" key="1">
    <source>
        <dbReference type="SAM" id="MobiDB-lite"/>
    </source>
</evidence>
<dbReference type="AlphaFoldDB" id="A0A812JNI4"/>
<dbReference type="InterPro" id="IPR041679">
    <property type="entry name" value="DNA2/NAM7-like_C"/>
</dbReference>
<keyword evidence="5" id="KW-1185">Reference proteome</keyword>
<dbReference type="GO" id="GO:0004386">
    <property type="term" value="F:helicase activity"/>
    <property type="evidence" value="ECO:0007669"/>
    <property type="project" value="InterPro"/>
</dbReference>
<name>A0A812JNI4_SYMPI</name>
<feature type="domain" description="DNA2/NAM7 helicase helicase" evidence="2">
    <location>
        <begin position="211"/>
        <end position="577"/>
    </location>
</feature>
<dbReference type="InterPro" id="IPR027417">
    <property type="entry name" value="P-loop_NTPase"/>
</dbReference>
<dbReference type="GO" id="GO:0031380">
    <property type="term" value="C:nuclear RNA-directed RNA polymerase complex"/>
    <property type="evidence" value="ECO:0007669"/>
    <property type="project" value="TreeGrafter"/>
</dbReference>
<protein>
    <submittedName>
        <fullName evidence="4">Znfx1 protein</fullName>
    </submittedName>
</protein>
<dbReference type="EMBL" id="CAJNIZ010002591">
    <property type="protein sequence ID" value="CAE7212365.1"/>
    <property type="molecule type" value="Genomic_DNA"/>
</dbReference>
<evidence type="ECO:0000313" key="4">
    <source>
        <dbReference type="EMBL" id="CAE7212365.1"/>
    </source>
</evidence>
<dbReference type="Pfam" id="PF13087">
    <property type="entry name" value="AAA_12"/>
    <property type="match status" value="1"/>
</dbReference>
<dbReference type="Gene3D" id="3.40.50.300">
    <property type="entry name" value="P-loop containing nucleotide triphosphate hydrolases"/>
    <property type="match status" value="2"/>
</dbReference>
<gene>
    <name evidence="4" type="primary">Znfx1</name>
    <name evidence="4" type="ORF">SPIL2461_LOCUS2378</name>
</gene>
<evidence type="ECO:0000313" key="5">
    <source>
        <dbReference type="Proteomes" id="UP000649617"/>
    </source>
</evidence>
<dbReference type="OrthoDB" id="2423195at2759"/>
<feature type="region of interest" description="Disordered" evidence="1">
    <location>
        <begin position="420"/>
        <end position="448"/>
    </location>
</feature>
<evidence type="ECO:0000259" key="3">
    <source>
        <dbReference type="Pfam" id="PF13087"/>
    </source>
</evidence>
<organism evidence="4 5">
    <name type="scientific">Symbiodinium pilosum</name>
    <name type="common">Dinoflagellate</name>
    <dbReference type="NCBI Taxonomy" id="2952"/>
    <lineage>
        <taxon>Eukaryota</taxon>
        <taxon>Sar</taxon>
        <taxon>Alveolata</taxon>
        <taxon>Dinophyceae</taxon>
        <taxon>Suessiales</taxon>
        <taxon>Symbiodiniaceae</taxon>
        <taxon>Symbiodinium</taxon>
    </lineage>
</organism>